<gene>
    <name evidence="1" type="ORF">D104_01895</name>
</gene>
<keyword evidence="2" id="KW-1185">Reference proteome</keyword>
<dbReference type="Gene3D" id="3.40.50.720">
    <property type="entry name" value="NAD(P)-binding Rossmann-like Domain"/>
    <property type="match status" value="1"/>
</dbReference>
<proteinExistence type="predicted"/>
<reference evidence="1 2" key="1">
    <citation type="journal article" date="2014" name="Genome Announc.">
        <title>Draft Genome Sequence of Marinomonas sp. Strain D104, a Polycyclic Aromatic Hydrocarbon-Degrading Bacterium from the Deep-Sea Sediment of the Arctic Ocean.</title>
        <authorList>
            <person name="Dong C."/>
            <person name="Bai X."/>
            <person name="Lai Q."/>
            <person name="Xie Y."/>
            <person name="Chen X."/>
            <person name="Shao Z."/>
        </authorList>
    </citation>
    <scope>NUCLEOTIDE SEQUENCE [LARGE SCALE GENOMIC DNA]</scope>
    <source>
        <strain evidence="1 2">D104</strain>
    </source>
</reference>
<dbReference type="OrthoDB" id="6089189at2"/>
<evidence type="ECO:0000313" key="1">
    <source>
        <dbReference type="EMBL" id="ETI62520.1"/>
    </source>
</evidence>
<dbReference type="EMBL" id="AYOZ01000001">
    <property type="protein sequence ID" value="ETI62520.1"/>
    <property type="molecule type" value="Genomic_DNA"/>
</dbReference>
<dbReference type="RefSeq" id="WP_024022602.1">
    <property type="nucleotide sequence ID" value="NZ_AYOZ01000001.1"/>
</dbReference>
<dbReference type="Proteomes" id="UP000018857">
    <property type="component" value="Unassembled WGS sequence"/>
</dbReference>
<organism evidence="1 2">
    <name type="scientific">Marinomonas profundimaris</name>
    <dbReference type="NCBI Taxonomy" id="1208321"/>
    <lineage>
        <taxon>Bacteria</taxon>
        <taxon>Pseudomonadati</taxon>
        <taxon>Pseudomonadota</taxon>
        <taxon>Gammaproteobacteria</taxon>
        <taxon>Oceanospirillales</taxon>
        <taxon>Oceanospirillaceae</taxon>
        <taxon>Marinomonas</taxon>
    </lineage>
</organism>
<sequence>MRLNLITRFRALFKRKLAPKKVIFIGIDYLCFSLSKSLLDNNKHTEQQIEIAAFIDDEPWNNRTKVNGATVYSPSEITALVIKRDVDLIIRIQGESIKIADNIWENIIKTDANIITLQQDQDIATMQKIIYQAC</sequence>
<evidence type="ECO:0000313" key="2">
    <source>
        <dbReference type="Proteomes" id="UP000018857"/>
    </source>
</evidence>
<name>W1S0D3_9GAMM</name>
<dbReference type="PATRIC" id="fig|1208321.3.peg.388"/>
<dbReference type="STRING" id="1208321.D104_01895"/>
<accession>W1S0D3</accession>
<protein>
    <submittedName>
        <fullName evidence="1">Uncharacterized protein</fullName>
    </submittedName>
</protein>
<dbReference type="eggNOG" id="COG1086">
    <property type="taxonomic scope" value="Bacteria"/>
</dbReference>
<dbReference type="AlphaFoldDB" id="W1S0D3"/>
<comment type="caution">
    <text evidence="1">The sequence shown here is derived from an EMBL/GenBank/DDBJ whole genome shotgun (WGS) entry which is preliminary data.</text>
</comment>